<dbReference type="AlphaFoldDB" id="A0A0H5SE09"/>
<sequence length="231" mass="25186">MRKKLSNIFLGLVFLVIGIGYAGDAVNLWDFSLFFRGWWTLIIIIPCLVSIINNGINVGSFTGLIIGLMLLAAHYVNIRINFWGLIIPVIFIAIGLKIIFQSFQRKTINVEPTIHVEGQAGNYGPGRAEYSAIFSGNSIKVTDRFTGADLNAIFGGLTLDLRDAVIDSNVEITATTVFGGIDIYVPSGVQIKVNNVPVFGGVSIKNRHSYDSGAYTIYLNSTTMFGGIDIK</sequence>
<dbReference type="InterPro" id="IPR024425">
    <property type="entry name" value="LiaF-like_C"/>
</dbReference>
<feature type="domain" description="LiaF transmembrane" evidence="3">
    <location>
        <begin position="9"/>
        <end position="105"/>
    </location>
</feature>
<evidence type="ECO:0000313" key="5">
    <source>
        <dbReference type="Proteomes" id="UP000236497"/>
    </source>
</evidence>
<keyword evidence="5" id="KW-1185">Reference proteome</keyword>
<dbReference type="PANTHER" id="PTHR40763">
    <property type="entry name" value="MEMBRANE PROTEIN-RELATED"/>
    <property type="match status" value="1"/>
</dbReference>
<reference evidence="4 5" key="1">
    <citation type="submission" date="2015-06" db="EMBL/GenBank/DDBJ databases">
        <authorList>
            <person name="Wibberg Daniel"/>
        </authorList>
    </citation>
    <scope>NUCLEOTIDE SEQUENCE [LARGE SCALE GENOMIC DNA]</scope>
    <source>
        <strain evidence="4 5">T3/55T</strain>
    </source>
</reference>
<keyword evidence="1" id="KW-0812">Transmembrane</keyword>
<name>A0A0H5SE09_HERHM</name>
<organism evidence="4 5">
    <name type="scientific">Herbinix hemicellulosilytica</name>
    <dbReference type="NCBI Taxonomy" id="1564487"/>
    <lineage>
        <taxon>Bacteria</taxon>
        <taxon>Bacillati</taxon>
        <taxon>Bacillota</taxon>
        <taxon>Clostridia</taxon>
        <taxon>Lachnospirales</taxon>
        <taxon>Lachnospiraceae</taxon>
        <taxon>Herbinix</taxon>
    </lineage>
</organism>
<feature type="transmembrane region" description="Helical" evidence="1">
    <location>
        <begin position="82"/>
        <end position="100"/>
    </location>
</feature>
<keyword evidence="1" id="KW-1133">Transmembrane helix</keyword>
<dbReference type="Pfam" id="PF22570">
    <property type="entry name" value="LiaF-TM"/>
    <property type="match status" value="1"/>
</dbReference>
<dbReference type="EMBL" id="CVTD020000004">
    <property type="protein sequence ID" value="CRZ33270.1"/>
    <property type="molecule type" value="Genomic_DNA"/>
</dbReference>
<gene>
    <name evidence="4" type="ORF">HHT355_0054</name>
</gene>
<protein>
    <submittedName>
        <fullName evidence="4">Putative membrane protein</fullName>
    </submittedName>
</protein>
<feature type="domain" description="Cell wall-active antibiotics response LiaF-like C-terminal" evidence="2">
    <location>
        <begin position="146"/>
        <end position="221"/>
    </location>
</feature>
<dbReference type="PANTHER" id="PTHR40763:SF5">
    <property type="entry name" value="MEMBRANE PROTEIN"/>
    <property type="match status" value="1"/>
</dbReference>
<evidence type="ECO:0000259" key="2">
    <source>
        <dbReference type="Pfam" id="PF09922"/>
    </source>
</evidence>
<dbReference type="RefSeq" id="WP_103201461.1">
    <property type="nucleotide sequence ID" value="NZ_CVTD020000004.1"/>
</dbReference>
<dbReference type="Proteomes" id="UP000236497">
    <property type="component" value="Unassembled WGS sequence"/>
</dbReference>
<feature type="transmembrane region" description="Helical" evidence="1">
    <location>
        <begin position="32"/>
        <end position="51"/>
    </location>
</feature>
<dbReference type="Pfam" id="PF09922">
    <property type="entry name" value="LiaF-like_C"/>
    <property type="match status" value="1"/>
</dbReference>
<evidence type="ECO:0000259" key="3">
    <source>
        <dbReference type="Pfam" id="PF22570"/>
    </source>
</evidence>
<proteinExistence type="predicted"/>
<feature type="transmembrane region" description="Helical" evidence="1">
    <location>
        <begin position="58"/>
        <end position="76"/>
    </location>
</feature>
<keyword evidence="1" id="KW-0472">Membrane</keyword>
<dbReference type="OrthoDB" id="3636235at2"/>
<evidence type="ECO:0000313" key="4">
    <source>
        <dbReference type="EMBL" id="CRZ33270.1"/>
    </source>
</evidence>
<evidence type="ECO:0000256" key="1">
    <source>
        <dbReference type="SAM" id="Phobius"/>
    </source>
</evidence>
<dbReference type="InterPro" id="IPR054331">
    <property type="entry name" value="LiaF_TM"/>
</dbReference>
<accession>A0A0H5SE09</accession>